<keyword evidence="2" id="KW-0012">Acyltransferase</keyword>
<keyword evidence="6" id="KW-1185">Reference proteome</keyword>
<dbReference type="InterPro" id="IPR000182">
    <property type="entry name" value="GNAT_dom"/>
</dbReference>
<dbReference type="Proteomes" id="UP001529256">
    <property type="component" value="Unassembled WGS sequence"/>
</dbReference>
<dbReference type="EMBL" id="JAUDEA010000001">
    <property type="protein sequence ID" value="MDM8270092.1"/>
    <property type="molecule type" value="Genomic_DNA"/>
</dbReference>
<evidence type="ECO:0000256" key="2">
    <source>
        <dbReference type="ARBA" id="ARBA00023315"/>
    </source>
</evidence>
<dbReference type="InterPro" id="IPR016181">
    <property type="entry name" value="Acyl_CoA_acyltransferase"/>
</dbReference>
<gene>
    <name evidence="5" type="ORF">QUW25_00105</name>
</gene>
<dbReference type="Gene3D" id="3.40.630.30">
    <property type="match status" value="1"/>
</dbReference>
<evidence type="ECO:0000256" key="3">
    <source>
        <dbReference type="SAM" id="MobiDB-lite"/>
    </source>
</evidence>
<reference evidence="5" key="2">
    <citation type="submission" date="2023-06" db="EMBL/GenBank/DDBJ databases">
        <authorList>
            <person name="Zeman M."/>
            <person name="Kubasova T."/>
            <person name="Jahodarova E."/>
            <person name="Nykrynova M."/>
            <person name="Rychlik I."/>
        </authorList>
    </citation>
    <scope>NUCLEOTIDE SEQUENCE</scope>
    <source>
        <strain evidence="5">153_Feed</strain>
    </source>
</reference>
<organism evidence="5 6">
    <name type="scientific">Thermophilibacter provencensis</name>
    <dbReference type="NCBI Taxonomy" id="1852386"/>
    <lineage>
        <taxon>Bacteria</taxon>
        <taxon>Bacillati</taxon>
        <taxon>Actinomycetota</taxon>
        <taxon>Coriobacteriia</taxon>
        <taxon>Coriobacteriales</taxon>
        <taxon>Atopobiaceae</taxon>
        <taxon>Thermophilibacter</taxon>
    </lineage>
</organism>
<comment type="caution">
    <text evidence="5">The sequence shown here is derived from an EMBL/GenBank/DDBJ whole genome shotgun (WGS) entry which is preliminary data.</text>
</comment>
<evidence type="ECO:0000313" key="5">
    <source>
        <dbReference type="EMBL" id="MDM8270092.1"/>
    </source>
</evidence>
<evidence type="ECO:0000313" key="6">
    <source>
        <dbReference type="Proteomes" id="UP001529256"/>
    </source>
</evidence>
<feature type="region of interest" description="Disordered" evidence="3">
    <location>
        <begin position="164"/>
        <end position="184"/>
    </location>
</feature>
<dbReference type="RefSeq" id="WP_289510201.1">
    <property type="nucleotide sequence ID" value="NZ_JAUDEA010000001.1"/>
</dbReference>
<dbReference type="PANTHER" id="PTHR43877">
    <property type="entry name" value="AMINOALKYLPHOSPHONATE N-ACETYLTRANSFERASE-RELATED-RELATED"/>
    <property type="match status" value="1"/>
</dbReference>
<dbReference type="InterPro" id="IPR050832">
    <property type="entry name" value="Bact_Acetyltransf"/>
</dbReference>
<dbReference type="SUPFAM" id="SSF55729">
    <property type="entry name" value="Acyl-CoA N-acyltransferases (Nat)"/>
    <property type="match status" value="1"/>
</dbReference>
<dbReference type="Pfam" id="PF00583">
    <property type="entry name" value="Acetyltransf_1"/>
    <property type="match status" value="1"/>
</dbReference>
<accession>A0ABT7V0F7</accession>
<keyword evidence="1" id="KW-0808">Transferase</keyword>
<dbReference type="CDD" id="cd04301">
    <property type="entry name" value="NAT_SF"/>
    <property type="match status" value="1"/>
</dbReference>
<evidence type="ECO:0000259" key="4">
    <source>
        <dbReference type="PROSITE" id="PS51186"/>
    </source>
</evidence>
<evidence type="ECO:0000256" key="1">
    <source>
        <dbReference type="ARBA" id="ARBA00022679"/>
    </source>
</evidence>
<dbReference type="PROSITE" id="PS51186">
    <property type="entry name" value="GNAT"/>
    <property type="match status" value="1"/>
</dbReference>
<protein>
    <submittedName>
        <fullName evidence="5">GNAT family N-acetyltransferase</fullName>
    </submittedName>
</protein>
<reference evidence="5" key="1">
    <citation type="submission" date="2023-06" db="EMBL/GenBank/DDBJ databases">
        <title>Identification and characterization of horizontal gene transfer across gut microbiota members of farm animals based on homology search.</title>
        <authorList>
            <person name="Schwarzerova J."/>
            <person name="Nykrynova M."/>
            <person name="Jureckova K."/>
            <person name="Cejkova D."/>
            <person name="Rychlik I."/>
        </authorList>
    </citation>
    <scope>NUCLEOTIDE SEQUENCE</scope>
    <source>
        <strain evidence="5">153_Feed</strain>
    </source>
</reference>
<proteinExistence type="predicted"/>
<name>A0ABT7V0F7_9ACTN</name>
<sequence length="184" mass="19552">MSKIREMLPGEYGLLDEFLYQAIHTEPGEPRPPRSVTADPALRAYVEGFGRTGDVAVCAEEGGEVVGAAWTRLMRGYGFAGEGVPELAVAVLPGHRGRGVGTALLSALIERCSELGHPALSLSVQRSNPAARLYERLDFREVSGDDGEAVMVLPLGGRDEGALRPRSGRLHYPMGASGSAARPI</sequence>
<feature type="domain" description="N-acetyltransferase" evidence="4">
    <location>
        <begin position="2"/>
        <end position="179"/>
    </location>
</feature>